<evidence type="ECO:0000259" key="2">
    <source>
        <dbReference type="PROSITE" id="PS50800"/>
    </source>
</evidence>
<dbReference type="SMART" id="SM00513">
    <property type="entry name" value="SAP"/>
    <property type="match status" value="1"/>
</dbReference>
<dbReference type="Proteomes" id="UP001303046">
    <property type="component" value="Unassembled WGS sequence"/>
</dbReference>
<dbReference type="InterPro" id="IPR036361">
    <property type="entry name" value="SAP_dom_sf"/>
</dbReference>
<feature type="compositionally biased region" description="Basic residues" evidence="1">
    <location>
        <begin position="89"/>
        <end position="100"/>
    </location>
</feature>
<dbReference type="PROSITE" id="PS50800">
    <property type="entry name" value="SAP"/>
    <property type="match status" value="1"/>
</dbReference>
<reference evidence="3 4" key="1">
    <citation type="submission" date="2023-08" db="EMBL/GenBank/DDBJ databases">
        <title>A Necator americanus chromosomal reference genome.</title>
        <authorList>
            <person name="Ilik V."/>
            <person name="Petrzelkova K.J."/>
            <person name="Pardy F."/>
            <person name="Fuh T."/>
            <person name="Niatou-Singa F.S."/>
            <person name="Gouil Q."/>
            <person name="Baker L."/>
            <person name="Ritchie M.E."/>
            <person name="Jex A.R."/>
            <person name="Gazzola D."/>
            <person name="Li H."/>
            <person name="Toshio Fujiwara R."/>
            <person name="Zhan B."/>
            <person name="Aroian R.V."/>
            <person name="Pafco B."/>
            <person name="Schwarz E.M."/>
        </authorList>
    </citation>
    <scope>NUCLEOTIDE SEQUENCE [LARGE SCALE GENOMIC DNA]</scope>
    <source>
        <strain evidence="3 4">Aroian</strain>
        <tissue evidence="3">Whole animal</tissue>
    </source>
</reference>
<feature type="compositionally biased region" description="Polar residues" evidence="1">
    <location>
        <begin position="431"/>
        <end position="445"/>
    </location>
</feature>
<evidence type="ECO:0000256" key="1">
    <source>
        <dbReference type="SAM" id="MobiDB-lite"/>
    </source>
</evidence>
<feature type="compositionally biased region" description="Polar residues" evidence="1">
    <location>
        <begin position="256"/>
        <end position="274"/>
    </location>
</feature>
<organism evidence="3 4">
    <name type="scientific">Necator americanus</name>
    <name type="common">Human hookworm</name>
    <dbReference type="NCBI Taxonomy" id="51031"/>
    <lineage>
        <taxon>Eukaryota</taxon>
        <taxon>Metazoa</taxon>
        <taxon>Ecdysozoa</taxon>
        <taxon>Nematoda</taxon>
        <taxon>Chromadorea</taxon>
        <taxon>Rhabditida</taxon>
        <taxon>Rhabditina</taxon>
        <taxon>Rhabditomorpha</taxon>
        <taxon>Strongyloidea</taxon>
        <taxon>Ancylostomatidae</taxon>
        <taxon>Bunostominae</taxon>
        <taxon>Necator</taxon>
    </lineage>
</organism>
<evidence type="ECO:0000313" key="4">
    <source>
        <dbReference type="Proteomes" id="UP001303046"/>
    </source>
</evidence>
<feature type="compositionally biased region" description="Basic and acidic residues" evidence="1">
    <location>
        <begin position="205"/>
        <end position="218"/>
    </location>
</feature>
<accession>A0ABR1CTQ9</accession>
<sequence>MDPEVTLPSGRLLSTLKVKDLQKELSKRRLSCAGKKADLLARLTEHIIIYESGRNSTGDQVSVSPATTEEQILPEVLIRSKEVSERQQTKKKTKKRRSHSRLNETFEYVEDDEDTTQAFTPEVKCVASLVDATHRKSSRQAKDRRSRGDSGVGVTHEVVRAQTPRSSRKAKRSSTVDRAGSLTDDEAEQKSEAVPSPEFLTDDEGDKKRDDPTFDSRHISAKNDASPKENIKQDGEAMTPSRTNSTKREHSEKSITSESRTITMRTSTPQSVGRSRNGFAAPTVSSTARSTSRKREALFPNDVTKTINEKSNANTPRHCLPSTSRPIQKKEKGNATAQFARQHALLFAEMESILDQQKRIARKHEENMKAVPDVAKRLATPKAIRNPLRDANSSVGKESGYVFDASKAKTSVRETSFTFGKVEDFRHEQNQDASGTVTTSFSLRASKTRDQRDVKSRTKTSGNQRKKTGFLGLTMPVNNSSLNRLATPKGMAPAQARQKVAYTPRRGAVGAFVDTTKLSDREYELAVANGLIKARSRASAKVETSRRSRRDDILDVRRKLNI</sequence>
<protein>
    <recommendedName>
        <fullName evidence="2">SAP domain-containing protein</fullName>
    </recommendedName>
</protein>
<feature type="compositionally biased region" description="Basic and acidic residues" evidence="1">
    <location>
        <begin position="225"/>
        <end position="235"/>
    </location>
</feature>
<feature type="region of interest" description="Disordered" evidence="1">
    <location>
        <begin position="308"/>
        <end position="329"/>
    </location>
</feature>
<dbReference type="Pfam" id="PF02037">
    <property type="entry name" value="SAP"/>
    <property type="match status" value="1"/>
</dbReference>
<feature type="region of interest" description="Disordered" evidence="1">
    <location>
        <begin position="429"/>
        <end position="470"/>
    </location>
</feature>
<feature type="compositionally biased region" description="Basic and acidic residues" evidence="1">
    <location>
        <begin position="447"/>
        <end position="456"/>
    </location>
</feature>
<dbReference type="SUPFAM" id="SSF68906">
    <property type="entry name" value="SAP domain"/>
    <property type="match status" value="1"/>
</dbReference>
<dbReference type="EMBL" id="JAVFWL010000003">
    <property type="protein sequence ID" value="KAK6741711.1"/>
    <property type="molecule type" value="Genomic_DNA"/>
</dbReference>
<feature type="compositionally biased region" description="Basic and acidic residues" evidence="1">
    <location>
        <begin position="246"/>
        <end position="255"/>
    </location>
</feature>
<gene>
    <name evidence="3" type="primary">Necator_chrIII.g10292</name>
    <name evidence="3" type="ORF">RB195_009527</name>
</gene>
<feature type="compositionally biased region" description="Polar residues" evidence="1">
    <location>
        <begin position="308"/>
        <end position="326"/>
    </location>
</feature>
<keyword evidence="4" id="KW-1185">Reference proteome</keyword>
<evidence type="ECO:0000313" key="3">
    <source>
        <dbReference type="EMBL" id="KAK6741711.1"/>
    </source>
</evidence>
<comment type="caution">
    <text evidence="3">The sequence shown here is derived from an EMBL/GenBank/DDBJ whole genome shotgun (WGS) entry which is preliminary data.</text>
</comment>
<name>A0ABR1CTQ9_NECAM</name>
<feature type="domain" description="SAP" evidence="2">
    <location>
        <begin position="13"/>
        <end position="47"/>
    </location>
</feature>
<dbReference type="InterPro" id="IPR003034">
    <property type="entry name" value="SAP_dom"/>
</dbReference>
<feature type="region of interest" description="Disordered" evidence="1">
    <location>
        <begin position="132"/>
        <end position="296"/>
    </location>
</feature>
<dbReference type="Gene3D" id="1.10.720.30">
    <property type="entry name" value="SAP domain"/>
    <property type="match status" value="1"/>
</dbReference>
<feature type="region of interest" description="Disordered" evidence="1">
    <location>
        <begin position="81"/>
        <end position="100"/>
    </location>
</feature>
<proteinExistence type="predicted"/>